<feature type="region of interest" description="Disordered" evidence="1">
    <location>
        <begin position="96"/>
        <end position="117"/>
    </location>
</feature>
<dbReference type="HOGENOM" id="CLU_1267635_0_0_1"/>
<evidence type="ECO:0000313" key="3">
    <source>
        <dbReference type="EMBL" id="KIK39691.1"/>
    </source>
</evidence>
<keyword evidence="2" id="KW-0732">Signal</keyword>
<reference evidence="3 4" key="1">
    <citation type="submission" date="2014-04" db="EMBL/GenBank/DDBJ databases">
        <authorList>
            <consortium name="DOE Joint Genome Institute"/>
            <person name="Kuo A."/>
            <person name="Ruytinx J."/>
            <person name="Rineau F."/>
            <person name="Colpaert J."/>
            <person name="Kohler A."/>
            <person name="Nagy L.G."/>
            <person name="Floudas D."/>
            <person name="Copeland A."/>
            <person name="Barry K.W."/>
            <person name="Cichocki N."/>
            <person name="Veneault-Fourrey C."/>
            <person name="LaButti K."/>
            <person name="Lindquist E.A."/>
            <person name="Lipzen A."/>
            <person name="Lundell T."/>
            <person name="Morin E."/>
            <person name="Murat C."/>
            <person name="Sun H."/>
            <person name="Tunlid A."/>
            <person name="Henrissat B."/>
            <person name="Grigoriev I.V."/>
            <person name="Hibbett D.S."/>
            <person name="Martin F."/>
            <person name="Nordberg H.P."/>
            <person name="Cantor M.N."/>
            <person name="Hua S.X."/>
        </authorList>
    </citation>
    <scope>NUCLEOTIDE SEQUENCE [LARGE SCALE GENOMIC DNA]</scope>
    <source>
        <strain evidence="3 4">UH-Slu-Lm8-n1</strain>
    </source>
</reference>
<accession>A0A0D0AD98</accession>
<feature type="compositionally biased region" description="Polar residues" evidence="1">
    <location>
        <begin position="96"/>
        <end position="114"/>
    </location>
</feature>
<feature type="signal peptide" evidence="2">
    <location>
        <begin position="1"/>
        <end position="22"/>
    </location>
</feature>
<feature type="chain" id="PRO_5002207145" evidence="2">
    <location>
        <begin position="23"/>
        <end position="218"/>
    </location>
</feature>
<organism evidence="3 4">
    <name type="scientific">Suillus luteus UH-Slu-Lm8-n1</name>
    <dbReference type="NCBI Taxonomy" id="930992"/>
    <lineage>
        <taxon>Eukaryota</taxon>
        <taxon>Fungi</taxon>
        <taxon>Dikarya</taxon>
        <taxon>Basidiomycota</taxon>
        <taxon>Agaricomycotina</taxon>
        <taxon>Agaricomycetes</taxon>
        <taxon>Agaricomycetidae</taxon>
        <taxon>Boletales</taxon>
        <taxon>Suillineae</taxon>
        <taxon>Suillaceae</taxon>
        <taxon>Suillus</taxon>
    </lineage>
</organism>
<reference evidence="4" key="2">
    <citation type="submission" date="2015-01" db="EMBL/GenBank/DDBJ databases">
        <title>Evolutionary Origins and Diversification of the Mycorrhizal Mutualists.</title>
        <authorList>
            <consortium name="DOE Joint Genome Institute"/>
            <consortium name="Mycorrhizal Genomics Consortium"/>
            <person name="Kohler A."/>
            <person name="Kuo A."/>
            <person name="Nagy L.G."/>
            <person name="Floudas D."/>
            <person name="Copeland A."/>
            <person name="Barry K.W."/>
            <person name="Cichocki N."/>
            <person name="Veneault-Fourrey C."/>
            <person name="LaButti K."/>
            <person name="Lindquist E.A."/>
            <person name="Lipzen A."/>
            <person name="Lundell T."/>
            <person name="Morin E."/>
            <person name="Murat C."/>
            <person name="Riley R."/>
            <person name="Ohm R."/>
            <person name="Sun H."/>
            <person name="Tunlid A."/>
            <person name="Henrissat B."/>
            <person name="Grigoriev I.V."/>
            <person name="Hibbett D.S."/>
            <person name="Martin F."/>
        </authorList>
    </citation>
    <scope>NUCLEOTIDE SEQUENCE [LARGE SCALE GENOMIC DNA]</scope>
    <source>
        <strain evidence="4">UH-Slu-Lm8-n1</strain>
    </source>
</reference>
<protein>
    <submittedName>
        <fullName evidence="3">Uncharacterized protein</fullName>
    </submittedName>
</protein>
<dbReference type="InParanoid" id="A0A0D0AD98"/>
<dbReference type="AlphaFoldDB" id="A0A0D0AD98"/>
<dbReference type="OrthoDB" id="2688188at2759"/>
<gene>
    <name evidence="3" type="ORF">CY34DRAFT_320814</name>
</gene>
<evidence type="ECO:0000313" key="4">
    <source>
        <dbReference type="Proteomes" id="UP000054485"/>
    </source>
</evidence>
<name>A0A0D0AD98_9AGAM</name>
<sequence length="218" mass="24832">MHGRYICVFVSWLRRIFTTAASYSYRNLLPVVLRLIRHCQSAFNRKEEFFQERPSLALSSQPADRPTPPTNLAVPPLFEAPLQSQWCQPGTSIQLPIHSEPNQRSNRVAQSPRKSSAPLIPISMPRPNIYNPPGVATPGHLITLIPIVPGPQVRRYDRHVIVWANCISSRERSFGLFRVSLLQDGSRSRIRKGLCSSIIRNKEFLLMPMFETLLLLPK</sequence>
<evidence type="ECO:0000256" key="2">
    <source>
        <dbReference type="SAM" id="SignalP"/>
    </source>
</evidence>
<proteinExistence type="predicted"/>
<dbReference type="EMBL" id="KN835332">
    <property type="protein sequence ID" value="KIK39691.1"/>
    <property type="molecule type" value="Genomic_DNA"/>
</dbReference>
<dbReference type="Proteomes" id="UP000054485">
    <property type="component" value="Unassembled WGS sequence"/>
</dbReference>
<keyword evidence="4" id="KW-1185">Reference proteome</keyword>
<evidence type="ECO:0000256" key="1">
    <source>
        <dbReference type="SAM" id="MobiDB-lite"/>
    </source>
</evidence>